<evidence type="ECO:0000313" key="4">
    <source>
        <dbReference type="Proteomes" id="UP000182121"/>
    </source>
</evidence>
<gene>
    <name evidence="2" type="ORF">FOC47_13915</name>
    <name evidence="3" type="ORF">SAMN05216521_106518</name>
</gene>
<protein>
    <recommendedName>
        <fullName evidence="1">SHOCT-like domain-containing protein</fullName>
    </recommendedName>
</protein>
<organism evidence="3 4">
    <name type="scientific">Enterocloster clostridioformis</name>
    <dbReference type="NCBI Taxonomy" id="1531"/>
    <lineage>
        <taxon>Bacteria</taxon>
        <taxon>Bacillati</taxon>
        <taxon>Bacillota</taxon>
        <taxon>Clostridia</taxon>
        <taxon>Lachnospirales</taxon>
        <taxon>Lachnospiraceae</taxon>
        <taxon>Enterocloster</taxon>
    </lineage>
</organism>
<dbReference type="EMBL" id="FOIO01000065">
    <property type="protein sequence ID" value="SEU13049.1"/>
    <property type="molecule type" value="Genomic_DNA"/>
</dbReference>
<dbReference type="Proteomes" id="UP000501069">
    <property type="component" value="Chromosome"/>
</dbReference>
<evidence type="ECO:0000313" key="2">
    <source>
        <dbReference type="EMBL" id="QIX91539.1"/>
    </source>
</evidence>
<evidence type="ECO:0000313" key="3">
    <source>
        <dbReference type="EMBL" id="SEU13049.1"/>
    </source>
</evidence>
<dbReference type="AlphaFoldDB" id="A0A1I0JR51"/>
<dbReference type="EMBL" id="CP050964">
    <property type="protein sequence ID" value="QIX91539.1"/>
    <property type="molecule type" value="Genomic_DNA"/>
</dbReference>
<reference evidence="2 5" key="2">
    <citation type="submission" date="2019-11" db="EMBL/GenBank/DDBJ databases">
        <title>FDA dAtabase for Regulatory Grade micrObial Sequences (FDA-ARGOS): Supporting development and validation of Infectious Disease Dx tests.</title>
        <authorList>
            <person name="Turner S."/>
            <person name="Byrd R."/>
            <person name="Tallon L."/>
            <person name="Sadzewicz L."/>
            <person name="Vavikolanu K."/>
            <person name="Mehta A."/>
            <person name="Aluvathingal J."/>
            <person name="Nadendla S."/>
            <person name="Myers T."/>
            <person name="Yan Y."/>
            <person name="Sichtig H."/>
        </authorList>
    </citation>
    <scope>NUCLEOTIDE SEQUENCE [LARGE SCALE GENOMIC DNA]</scope>
    <source>
        <strain evidence="2 5">FDAARGOS_739</strain>
    </source>
</reference>
<evidence type="ECO:0000259" key="1">
    <source>
        <dbReference type="Pfam" id="PF20612"/>
    </source>
</evidence>
<evidence type="ECO:0000313" key="5">
    <source>
        <dbReference type="Proteomes" id="UP000501069"/>
    </source>
</evidence>
<proteinExistence type="predicted"/>
<dbReference type="Proteomes" id="UP000182121">
    <property type="component" value="Unassembled WGS sequence"/>
</dbReference>
<accession>A0A1I0JR51</accession>
<reference evidence="3 4" key="1">
    <citation type="submission" date="2016-10" db="EMBL/GenBank/DDBJ databases">
        <authorList>
            <person name="Varghese N."/>
            <person name="Submissions S."/>
        </authorList>
    </citation>
    <scope>NUCLEOTIDE SEQUENCE [LARGE SCALE GENOMIC DNA]</scope>
    <source>
        <strain evidence="3 4">NLAE-zl-C196</strain>
    </source>
</reference>
<feature type="domain" description="SHOCT-like" evidence="1">
    <location>
        <begin position="1"/>
        <end position="52"/>
    </location>
</feature>
<name>A0A1I0JR51_9FIRM</name>
<dbReference type="InterPro" id="IPR046749">
    <property type="entry name" value="SHOCT_2"/>
</dbReference>
<sequence>MGTKKETREIQYKLAVKLLNLMLESGFLQPEEYEKIDALNRETFSPELSRVYV</sequence>
<dbReference type="Pfam" id="PF20612">
    <property type="entry name" value="SHOCT_2"/>
    <property type="match status" value="1"/>
</dbReference>
<dbReference type="RefSeq" id="WP_002587177.1">
    <property type="nucleotide sequence ID" value="NZ_CABKQO010000003.1"/>
</dbReference>
<dbReference type="GeneID" id="57962261"/>